<organism evidence="3 4">
    <name type="scientific">Pseudomonas allii</name>
    <dbReference type="NCBI Taxonomy" id="2740531"/>
    <lineage>
        <taxon>Bacteria</taxon>
        <taxon>Pseudomonadati</taxon>
        <taxon>Pseudomonadota</taxon>
        <taxon>Gammaproteobacteria</taxon>
        <taxon>Pseudomonadales</taxon>
        <taxon>Pseudomonadaceae</taxon>
        <taxon>Pseudomonas</taxon>
    </lineage>
</organism>
<dbReference type="Pfam" id="PF03235">
    <property type="entry name" value="GmrSD_N"/>
    <property type="match status" value="1"/>
</dbReference>
<dbReference type="InterPro" id="IPR004919">
    <property type="entry name" value="GmrSD_N"/>
</dbReference>
<name>A0A7Y8RKN8_9PSED</name>
<dbReference type="EMBL" id="JABUHS010000034">
    <property type="protein sequence ID" value="NWN60626.1"/>
    <property type="molecule type" value="Genomic_DNA"/>
</dbReference>
<feature type="compositionally biased region" description="Acidic residues" evidence="1">
    <location>
        <begin position="8"/>
        <end position="25"/>
    </location>
</feature>
<feature type="domain" description="GmrSD restriction endonucleases N-terminal" evidence="2">
    <location>
        <begin position="51"/>
        <end position="190"/>
    </location>
</feature>
<evidence type="ECO:0000259" key="2">
    <source>
        <dbReference type="Pfam" id="PF03235"/>
    </source>
</evidence>
<dbReference type="AlphaFoldDB" id="A0A7Y8RKN8"/>
<sequence length="382" mass="43335">MQASNQDLLDELIPDDQQEDESDLNDQDISFKDAVVMNADWTIETINGQVNKGNIDLDPGFQRRSAWDNVRQSRLIESLIVSLPIPNIVLAENKTSRGRFLVIDGKQRLLTLNSFMADKLVLKGLDIRKDLNGRTYSTLDVEDREFLENSTLRSTVIKNWSDENFLFIMFFRLNSGSLPLSPQELRKALIGGKVLNAIEEYISKSKSFHKIFGEVPDKRMRDSELVLRFVAFDMSFEAYNGNLKAFLDNATKLFEADWDNQQVILNGVLARLDLALDTSFEVFGPNSFKKWLGDNYERRINRAIFDCITRYFADSNVSAAALGDTGSVIQAFQRICLDSGFKESIEKTTKSVGATNARLSMWGRELANSLSLKFDEASFRVV</sequence>
<protein>
    <submittedName>
        <fullName evidence="3">DUF262 domain-containing protein</fullName>
    </submittedName>
</protein>
<dbReference type="RefSeq" id="WP_179028518.1">
    <property type="nucleotide sequence ID" value="NZ_JABUHS010000034.1"/>
</dbReference>
<proteinExistence type="predicted"/>
<dbReference type="PANTHER" id="PTHR39639:SF1">
    <property type="entry name" value="DUF262 DOMAIN-CONTAINING PROTEIN"/>
    <property type="match status" value="1"/>
</dbReference>
<reference evidence="3 4" key="1">
    <citation type="submission" date="2020-05" db="EMBL/GenBank/DDBJ databases">
        <title>Onion-isolated Pseudomonas sp.</title>
        <authorList>
            <person name="Fujikawa T."/>
            <person name="Sawada H."/>
        </authorList>
    </citation>
    <scope>NUCLEOTIDE SEQUENCE [LARGE SCALE GENOMIC DNA]</scope>
    <source>
        <strain evidence="3 4">MAFF 301512</strain>
    </source>
</reference>
<feature type="region of interest" description="Disordered" evidence="1">
    <location>
        <begin position="1"/>
        <end position="25"/>
    </location>
</feature>
<comment type="caution">
    <text evidence="3">The sequence shown here is derived from an EMBL/GenBank/DDBJ whole genome shotgun (WGS) entry which is preliminary data.</text>
</comment>
<gene>
    <name evidence="3" type="ORF">HT123_05275</name>
</gene>
<evidence type="ECO:0000256" key="1">
    <source>
        <dbReference type="SAM" id="MobiDB-lite"/>
    </source>
</evidence>
<evidence type="ECO:0000313" key="3">
    <source>
        <dbReference type="EMBL" id="NWN60626.1"/>
    </source>
</evidence>
<dbReference type="Proteomes" id="UP000543908">
    <property type="component" value="Unassembled WGS sequence"/>
</dbReference>
<evidence type="ECO:0000313" key="4">
    <source>
        <dbReference type="Proteomes" id="UP000543908"/>
    </source>
</evidence>
<accession>A0A7Y8RKN8</accession>
<dbReference type="PANTHER" id="PTHR39639">
    <property type="entry name" value="CHROMOSOME 16, WHOLE GENOME SHOTGUN SEQUENCE"/>
    <property type="match status" value="1"/>
</dbReference>